<dbReference type="Proteomes" id="UP000007797">
    <property type="component" value="Unassembled WGS sequence"/>
</dbReference>
<dbReference type="SUPFAM" id="SSF56784">
    <property type="entry name" value="HAD-like"/>
    <property type="match status" value="1"/>
</dbReference>
<dbReference type="PANTHER" id="PTHR12210">
    <property type="entry name" value="DULLARD PROTEIN PHOSPHATASE"/>
    <property type="match status" value="1"/>
</dbReference>
<dbReference type="InterPro" id="IPR011948">
    <property type="entry name" value="Dullard_phosphatase"/>
</dbReference>
<dbReference type="KEGG" id="dfa:DFA_05454"/>
<dbReference type="GO" id="GO:0016791">
    <property type="term" value="F:phosphatase activity"/>
    <property type="evidence" value="ECO:0007669"/>
    <property type="project" value="InterPro"/>
</dbReference>
<dbReference type="AlphaFoldDB" id="F4PLA0"/>
<dbReference type="FunFam" id="3.40.50.1000:FF:000093">
    <property type="entry name" value="NLI interacting factor-like phosphatase family protein"/>
    <property type="match status" value="1"/>
</dbReference>
<accession>F4PLA0</accession>
<name>F4PLA0_CACFS</name>
<dbReference type="InterPro" id="IPR036412">
    <property type="entry name" value="HAD-like_sf"/>
</dbReference>
<dbReference type="InterPro" id="IPR004274">
    <property type="entry name" value="FCP1_dom"/>
</dbReference>
<dbReference type="EMBL" id="GL883008">
    <property type="protein sequence ID" value="EGG23322.1"/>
    <property type="molecule type" value="Genomic_DNA"/>
</dbReference>
<dbReference type="OMA" id="ECCEHIN"/>
<dbReference type="OrthoDB" id="28569at2759"/>
<dbReference type="STRING" id="1054147.F4PLA0"/>
<dbReference type="GeneID" id="14875355"/>
<evidence type="ECO:0000256" key="1">
    <source>
        <dbReference type="SAM" id="MobiDB-lite"/>
    </source>
</evidence>
<dbReference type="PROSITE" id="PS50969">
    <property type="entry name" value="FCP1"/>
    <property type="match status" value="1"/>
</dbReference>
<reference evidence="4" key="1">
    <citation type="journal article" date="2011" name="Genome Res.">
        <title>Phylogeny-wide analysis of social amoeba genomes highlights ancient origins for complex intercellular communication.</title>
        <authorList>
            <person name="Heidel A.J."/>
            <person name="Lawal H.M."/>
            <person name="Felder M."/>
            <person name="Schilde C."/>
            <person name="Helps N.R."/>
            <person name="Tunggal B."/>
            <person name="Rivero F."/>
            <person name="John U."/>
            <person name="Schleicher M."/>
            <person name="Eichinger L."/>
            <person name="Platzer M."/>
            <person name="Noegel A.A."/>
            <person name="Schaap P."/>
            <person name="Gloeckner G."/>
        </authorList>
    </citation>
    <scope>NUCLEOTIDE SEQUENCE [LARGE SCALE GENOMIC DNA]</scope>
    <source>
        <strain evidence="4">SH3</strain>
    </source>
</reference>
<evidence type="ECO:0000313" key="4">
    <source>
        <dbReference type="Proteomes" id="UP000007797"/>
    </source>
</evidence>
<dbReference type="RefSeq" id="XP_004361173.1">
    <property type="nucleotide sequence ID" value="XM_004361116.1"/>
</dbReference>
<dbReference type="InterPro" id="IPR023214">
    <property type="entry name" value="HAD_sf"/>
</dbReference>
<dbReference type="SMART" id="SM00577">
    <property type="entry name" value="CPDc"/>
    <property type="match status" value="1"/>
</dbReference>
<gene>
    <name evidence="3" type="ORF">DFA_05454</name>
</gene>
<feature type="domain" description="FCP1 homology" evidence="2">
    <location>
        <begin position="140"/>
        <end position="299"/>
    </location>
</feature>
<organism evidence="3 4">
    <name type="scientific">Cavenderia fasciculata</name>
    <name type="common">Slime mold</name>
    <name type="synonym">Dictyostelium fasciculatum</name>
    <dbReference type="NCBI Taxonomy" id="261658"/>
    <lineage>
        <taxon>Eukaryota</taxon>
        <taxon>Amoebozoa</taxon>
        <taxon>Evosea</taxon>
        <taxon>Eumycetozoa</taxon>
        <taxon>Dictyostelia</taxon>
        <taxon>Acytosteliales</taxon>
        <taxon>Cavenderiaceae</taxon>
        <taxon>Cavenderia</taxon>
    </lineage>
</organism>
<dbReference type="Gene3D" id="3.40.50.1000">
    <property type="entry name" value="HAD superfamily/HAD-like"/>
    <property type="match status" value="1"/>
</dbReference>
<dbReference type="InterPro" id="IPR050365">
    <property type="entry name" value="TIM50"/>
</dbReference>
<evidence type="ECO:0000313" key="3">
    <source>
        <dbReference type="EMBL" id="EGG23322.1"/>
    </source>
</evidence>
<dbReference type="Pfam" id="PF03031">
    <property type="entry name" value="NIF"/>
    <property type="match status" value="1"/>
</dbReference>
<dbReference type="CDD" id="cd07521">
    <property type="entry name" value="HAD_FCP1-like"/>
    <property type="match status" value="1"/>
</dbReference>
<keyword evidence="4" id="KW-1185">Reference proteome</keyword>
<sequence length="319" mass="36483">MEECSAMLTTNGGDPDVESSPQPKPVDSSVSFVYSWMFSFIASVFNSISINEQTEQSPKFEFIEDKENTFIKNISTIHNNQNNNSQDNIVYKQPRKTNFFSPATKRKNDENNNLDNNGQQSTLATNPMDFFSIYNQSLVLPACKKTLILDLDETLVHSTLTPVNHHHLTVNVTVEDVACTFYVIKRPHVDYFLERVAEWYDIVVFTASMKEYADPLLDKLDTNRLIKHRLFRESCLEKEGNFVKDLSLIHQDLATTIIVDNSPHAYSNNVENALPIDNFMGDNPLDESLLTLLPFLEVLRYVNDVRSILGLRLANHQKQ</sequence>
<dbReference type="NCBIfam" id="TIGR02251">
    <property type="entry name" value="HIF-SF_euk"/>
    <property type="match status" value="1"/>
</dbReference>
<feature type="region of interest" description="Disordered" evidence="1">
    <location>
        <begin position="1"/>
        <end position="24"/>
    </location>
</feature>
<proteinExistence type="predicted"/>
<protein>
    <submittedName>
        <fullName evidence="3">Dullard-like phosphatase domain containing protein</fullName>
    </submittedName>
</protein>
<evidence type="ECO:0000259" key="2">
    <source>
        <dbReference type="PROSITE" id="PS50969"/>
    </source>
</evidence>